<proteinExistence type="inferred from homology"/>
<evidence type="ECO:0000256" key="11">
    <source>
        <dbReference type="RuleBase" id="RU003781"/>
    </source>
</evidence>
<dbReference type="GO" id="GO:0036222">
    <property type="term" value="F:XTP diphosphatase activity"/>
    <property type="evidence" value="ECO:0007669"/>
    <property type="project" value="UniProtKB-UniRule"/>
</dbReference>
<dbReference type="NCBIfam" id="TIGR00042">
    <property type="entry name" value="RdgB/HAM1 family non-canonical purine NTP pyrophosphatase"/>
    <property type="match status" value="1"/>
</dbReference>
<dbReference type="SUPFAM" id="SSF52972">
    <property type="entry name" value="ITPase-like"/>
    <property type="match status" value="1"/>
</dbReference>
<dbReference type="HAMAP" id="MF_01405">
    <property type="entry name" value="Non_canon_purine_NTPase"/>
    <property type="match status" value="1"/>
</dbReference>
<feature type="binding site" evidence="10">
    <location>
        <position position="169"/>
    </location>
    <ligand>
        <name>substrate</name>
    </ligand>
</feature>
<evidence type="ECO:0000256" key="5">
    <source>
        <dbReference type="ARBA" id="ARBA00022801"/>
    </source>
</evidence>
<sequence length="192" mass="20764">MPTVIVATGNPGKLKEMQSYLVDLGWELALKPPEIDVEETGTTFLENARLKASEVAKAMGQWAIADDSGLMVDALDGAPGLYTARYGRTDDERIGRLLKELQNAANRTAQFVCAIALARPDGTIALQTEGVCRGAIATEKRGTDGFGYDPVFYVPAVDKTFAEMSPADKDQLSHRGVAFAQLMPELRSLTLQ</sequence>
<evidence type="ECO:0000256" key="3">
    <source>
        <dbReference type="ARBA" id="ARBA00022723"/>
    </source>
</evidence>
<keyword evidence="7 10" id="KW-0546">Nucleotide metabolism</keyword>
<feature type="binding site" evidence="10">
    <location>
        <begin position="8"/>
        <end position="13"/>
    </location>
    <ligand>
        <name>substrate</name>
    </ligand>
</feature>
<dbReference type="AlphaFoldDB" id="A0A0C1USG5"/>
<comment type="caution">
    <text evidence="12">The sequence shown here is derived from an EMBL/GenBank/DDBJ whole genome shotgun (WGS) entry which is preliminary data.</text>
</comment>
<dbReference type="PANTHER" id="PTHR11067">
    <property type="entry name" value="INOSINE TRIPHOSPHATE PYROPHOSPHATASE/HAM1 PROTEIN"/>
    <property type="match status" value="1"/>
</dbReference>
<organism evidence="12">
    <name type="scientific">Lyngbya confervoides BDU141951</name>
    <dbReference type="NCBI Taxonomy" id="1574623"/>
    <lineage>
        <taxon>Bacteria</taxon>
        <taxon>Bacillati</taxon>
        <taxon>Cyanobacteriota</taxon>
        <taxon>Cyanophyceae</taxon>
        <taxon>Oscillatoriophycideae</taxon>
        <taxon>Oscillatoriales</taxon>
        <taxon>Microcoleaceae</taxon>
        <taxon>Lyngbya</taxon>
    </lineage>
</organism>
<dbReference type="EC" id="3.6.1.66" evidence="10"/>
<dbReference type="GO" id="GO:0005829">
    <property type="term" value="C:cytosol"/>
    <property type="evidence" value="ECO:0007669"/>
    <property type="project" value="TreeGrafter"/>
</dbReference>
<feature type="binding site" evidence="10">
    <location>
        <position position="38"/>
    </location>
    <ligand>
        <name>Mg(2+)</name>
        <dbReference type="ChEBI" id="CHEBI:18420"/>
    </ligand>
</feature>
<dbReference type="GO" id="GO:0036220">
    <property type="term" value="F:ITP diphosphatase activity"/>
    <property type="evidence" value="ECO:0007669"/>
    <property type="project" value="UniProtKB-UniRule"/>
</dbReference>
<dbReference type="GO" id="GO:0009117">
    <property type="term" value="P:nucleotide metabolic process"/>
    <property type="evidence" value="ECO:0007669"/>
    <property type="project" value="UniProtKB-KW"/>
</dbReference>
<dbReference type="InterPro" id="IPR020922">
    <property type="entry name" value="dITP/XTP_pyrophosphatase"/>
</dbReference>
<dbReference type="EMBL" id="JTHE02000003">
    <property type="protein sequence ID" value="NEV69086.1"/>
    <property type="molecule type" value="Genomic_DNA"/>
</dbReference>
<comment type="cofactor">
    <cofactor evidence="10">
        <name>Mg(2+)</name>
        <dbReference type="ChEBI" id="CHEBI:18420"/>
    </cofactor>
    <text evidence="10">Binds 1 Mg(2+) ion per subunit.</text>
</comment>
<reference evidence="12" key="2">
    <citation type="journal article" date="2015" name="Genome Announc.">
        <title>Draft Genome Sequence of Filamentous Marine Cyanobacterium Lyngbya confervoides Strain BDU141951.</title>
        <authorList>
            <person name="Chandrababunaidu M.M."/>
            <person name="Sen D."/>
            <person name="Tripathy S."/>
        </authorList>
    </citation>
    <scope>NUCLEOTIDE SEQUENCE</scope>
    <source>
        <strain evidence="12">BDU141951</strain>
    </source>
</reference>
<protein>
    <recommendedName>
        <fullName evidence="10">dITP/XTP pyrophosphatase</fullName>
        <ecNumber evidence="10">3.6.1.66</ecNumber>
    </recommendedName>
    <alternativeName>
        <fullName evidence="10">Non-canonical purine NTP pyrophosphatase</fullName>
    </alternativeName>
    <alternativeName>
        <fullName evidence="10">Non-standard purine NTP pyrophosphatase</fullName>
    </alternativeName>
    <alternativeName>
        <fullName evidence="10">Nucleoside-triphosphate diphosphatase</fullName>
    </alternativeName>
    <alternativeName>
        <fullName evidence="10">Nucleoside-triphosphate pyrophosphatase</fullName>
        <shortName evidence="10">NTPase</shortName>
    </alternativeName>
</protein>
<evidence type="ECO:0000313" key="12">
    <source>
        <dbReference type="EMBL" id="NEV69086.1"/>
    </source>
</evidence>
<dbReference type="Pfam" id="PF01725">
    <property type="entry name" value="Ham1p_like"/>
    <property type="match status" value="1"/>
</dbReference>
<evidence type="ECO:0000256" key="10">
    <source>
        <dbReference type="HAMAP-Rule" id="MF_01405"/>
    </source>
</evidence>
<comment type="subunit">
    <text evidence="2 10">Homodimer.</text>
</comment>
<feature type="binding site" evidence="10">
    <location>
        <position position="68"/>
    </location>
    <ligand>
        <name>substrate</name>
    </ligand>
</feature>
<evidence type="ECO:0000256" key="6">
    <source>
        <dbReference type="ARBA" id="ARBA00022842"/>
    </source>
</evidence>
<evidence type="ECO:0000256" key="4">
    <source>
        <dbReference type="ARBA" id="ARBA00022741"/>
    </source>
</evidence>
<comment type="catalytic activity">
    <reaction evidence="10">
        <text>ITP + H2O = IMP + diphosphate + H(+)</text>
        <dbReference type="Rhea" id="RHEA:29399"/>
        <dbReference type="ChEBI" id="CHEBI:15377"/>
        <dbReference type="ChEBI" id="CHEBI:15378"/>
        <dbReference type="ChEBI" id="CHEBI:33019"/>
        <dbReference type="ChEBI" id="CHEBI:58053"/>
        <dbReference type="ChEBI" id="CHEBI:61402"/>
        <dbReference type="EC" id="3.6.1.66"/>
    </reaction>
</comment>
<dbReference type="InterPro" id="IPR029001">
    <property type="entry name" value="ITPase-like_fam"/>
</dbReference>
<name>A0A0C1USG5_9CYAN</name>
<keyword evidence="3 10" id="KW-0479">Metal-binding</keyword>
<dbReference type="InterPro" id="IPR002637">
    <property type="entry name" value="RdgB/HAM1"/>
</dbReference>
<keyword evidence="4 10" id="KW-0547">Nucleotide-binding</keyword>
<keyword evidence="5 10" id="KW-0378">Hydrolase</keyword>
<feature type="active site" description="Proton acceptor" evidence="10">
    <location>
        <position position="67"/>
    </location>
</feature>
<evidence type="ECO:0000256" key="9">
    <source>
        <dbReference type="ARBA" id="ARBA00052017"/>
    </source>
</evidence>
<dbReference type="Gene3D" id="3.90.950.10">
    <property type="match status" value="1"/>
</dbReference>
<evidence type="ECO:0000256" key="8">
    <source>
        <dbReference type="ARBA" id="ARBA00051875"/>
    </source>
</evidence>
<dbReference type="GO" id="GO:0035870">
    <property type="term" value="F:dITP diphosphatase activity"/>
    <property type="evidence" value="ECO:0007669"/>
    <property type="project" value="UniProtKB-UniRule"/>
</dbReference>
<feature type="binding site" evidence="10">
    <location>
        <position position="67"/>
    </location>
    <ligand>
        <name>Mg(2+)</name>
        <dbReference type="ChEBI" id="CHEBI:18420"/>
    </ligand>
</feature>
<dbReference type="GO" id="GO:0046872">
    <property type="term" value="F:metal ion binding"/>
    <property type="evidence" value="ECO:0007669"/>
    <property type="project" value="UniProtKB-KW"/>
</dbReference>
<comment type="similarity">
    <text evidence="1 10 11">Belongs to the HAM1 NTPase family.</text>
</comment>
<reference evidence="12" key="3">
    <citation type="submission" date="2020-02" db="EMBL/GenBank/DDBJ databases">
        <authorList>
            <person name="Sarangi A.N."/>
            <person name="Ghosh S."/>
            <person name="Mukherjee M."/>
            <person name="Tripathy S."/>
        </authorList>
    </citation>
    <scope>NUCLEOTIDE SEQUENCE</scope>
    <source>
        <strain evidence="12">BDU141951</strain>
    </source>
</reference>
<dbReference type="FunFam" id="3.90.950.10:FF:000001">
    <property type="entry name" value="dITP/XTP pyrophosphatase"/>
    <property type="match status" value="1"/>
</dbReference>
<accession>A0A0C1USG5</accession>
<comment type="catalytic activity">
    <reaction evidence="9 10">
        <text>XTP + H2O = XMP + diphosphate + H(+)</text>
        <dbReference type="Rhea" id="RHEA:28610"/>
        <dbReference type="ChEBI" id="CHEBI:15377"/>
        <dbReference type="ChEBI" id="CHEBI:15378"/>
        <dbReference type="ChEBI" id="CHEBI:33019"/>
        <dbReference type="ChEBI" id="CHEBI:57464"/>
        <dbReference type="ChEBI" id="CHEBI:61314"/>
        <dbReference type="EC" id="3.6.1.66"/>
    </reaction>
</comment>
<evidence type="ECO:0000256" key="2">
    <source>
        <dbReference type="ARBA" id="ARBA00011738"/>
    </source>
</evidence>
<keyword evidence="6 10" id="KW-0460">Magnesium</keyword>
<comment type="function">
    <text evidence="10">Pyrophosphatase that catalyzes the hydrolysis of nucleoside triphosphates to their monophosphate derivatives, with a high preference for the non-canonical purine nucleotides XTP (xanthosine triphosphate), dITP (deoxyinosine triphosphate) and ITP. Seems to function as a house-cleaning enzyme that removes non-canonical purine nucleotides from the nucleotide pool, thus preventing their incorporation into DNA/RNA and avoiding chromosomal lesions.</text>
</comment>
<evidence type="ECO:0000256" key="7">
    <source>
        <dbReference type="ARBA" id="ARBA00023080"/>
    </source>
</evidence>
<dbReference type="GO" id="GO:0000166">
    <property type="term" value="F:nucleotide binding"/>
    <property type="evidence" value="ECO:0007669"/>
    <property type="project" value="UniProtKB-KW"/>
</dbReference>
<reference evidence="12" key="1">
    <citation type="submission" date="2014-11" db="EMBL/GenBank/DDBJ databases">
        <authorList>
            <person name="Malar M.C."/>
            <person name="Sen D."/>
            <person name="Tripathy S."/>
        </authorList>
    </citation>
    <scope>NUCLEOTIDE SEQUENCE</scope>
    <source>
        <strain evidence="12">BDU141951</strain>
    </source>
</reference>
<comment type="catalytic activity">
    <reaction evidence="8 10">
        <text>dITP + H2O = dIMP + diphosphate + H(+)</text>
        <dbReference type="Rhea" id="RHEA:28342"/>
        <dbReference type="ChEBI" id="CHEBI:15377"/>
        <dbReference type="ChEBI" id="CHEBI:15378"/>
        <dbReference type="ChEBI" id="CHEBI:33019"/>
        <dbReference type="ChEBI" id="CHEBI:61194"/>
        <dbReference type="ChEBI" id="CHEBI:61382"/>
        <dbReference type="EC" id="3.6.1.66"/>
    </reaction>
</comment>
<evidence type="ECO:0000256" key="1">
    <source>
        <dbReference type="ARBA" id="ARBA00008023"/>
    </source>
</evidence>
<dbReference type="GO" id="GO:0017111">
    <property type="term" value="F:ribonucleoside triphosphate phosphatase activity"/>
    <property type="evidence" value="ECO:0007669"/>
    <property type="project" value="InterPro"/>
</dbReference>
<dbReference type="PANTHER" id="PTHR11067:SF9">
    <property type="entry name" value="INOSINE TRIPHOSPHATE PYROPHOSPHATASE"/>
    <property type="match status" value="1"/>
</dbReference>
<gene>
    <name evidence="12" type="primary">rdgB</name>
    <name evidence="12" type="ORF">QQ91_018455</name>
</gene>
<dbReference type="CDD" id="cd00515">
    <property type="entry name" value="HAM1"/>
    <property type="match status" value="1"/>
</dbReference>
<feature type="binding site" evidence="10">
    <location>
        <begin position="174"/>
        <end position="175"/>
    </location>
    <ligand>
        <name>substrate</name>
    </ligand>
</feature>
<feature type="binding site" evidence="10">
    <location>
        <begin position="146"/>
        <end position="149"/>
    </location>
    <ligand>
        <name>substrate</name>
    </ligand>
</feature>
<dbReference type="GO" id="GO:0009146">
    <property type="term" value="P:purine nucleoside triphosphate catabolic process"/>
    <property type="evidence" value="ECO:0007669"/>
    <property type="project" value="UniProtKB-UniRule"/>
</dbReference>